<evidence type="ECO:0000256" key="5">
    <source>
        <dbReference type="ARBA" id="ARBA00023004"/>
    </source>
</evidence>
<dbReference type="InterPro" id="IPR051811">
    <property type="entry name" value="Cytochrome_c550/c551-like"/>
</dbReference>
<dbReference type="EMBL" id="CP041405">
    <property type="protein sequence ID" value="QDM44262.1"/>
    <property type="molecule type" value="Genomic_DNA"/>
</dbReference>
<keyword evidence="13" id="KW-1185">Reference proteome</keyword>
<feature type="signal peptide" evidence="8">
    <location>
        <begin position="1"/>
        <end position="26"/>
    </location>
</feature>
<dbReference type="AlphaFoldDB" id="A0AAP9DU72"/>
<dbReference type="GO" id="GO:0009055">
    <property type="term" value="F:electron transfer activity"/>
    <property type="evidence" value="ECO:0007669"/>
    <property type="project" value="InterPro"/>
</dbReference>
<dbReference type="GO" id="GO:0005506">
    <property type="term" value="F:iron ion binding"/>
    <property type="evidence" value="ECO:0007669"/>
    <property type="project" value="InterPro"/>
</dbReference>
<dbReference type="PROSITE" id="PS51257">
    <property type="entry name" value="PROKAR_LIPOPROTEIN"/>
    <property type="match status" value="1"/>
</dbReference>
<dbReference type="InterPro" id="IPR009056">
    <property type="entry name" value="Cyt_c-like_dom"/>
</dbReference>
<evidence type="ECO:0000313" key="11">
    <source>
        <dbReference type="EMBL" id="QDM44262.1"/>
    </source>
</evidence>
<sequence>MFKKMTIMIFSAALIIGLAACGSANKQGAGTNQGTAPEQTTPPAATVDAAAVYKQNCLVCHGANLEGQVGPNLQKVGATRTPEEISTVIHNGGNGMTAFKGVLSEDEISALVDWLSAHK</sequence>
<evidence type="ECO:0000313" key="10">
    <source>
        <dbReference type="EMBL" id="MCY9607330.1"/>
    </source>
</evidence>
<dbReference type="InterPro" id="IPR036909">
    <property type="entry name" value="Cyt_c-like_dom_sf"/>
</dbReference>
<protein>
    <submittedName>
        <fullName evidence="11">Cytochrome c</fullName>
    </submittedName>
</protein>
<feature type="binding site" description="covalent" evidence="6">
    <location>
        <position position="60"/>
    </location>
    <ligand>
        <name>heme c</name>
        <dbReference type="ChEBI" id="CHEBI:61717"/>
    </ligand>
</feature>
<gene>
    <name evidence="11" type="ORF">FLT43_12770</name>
    <name evidence="10" type="ORF">M5W83_09230</name>
</gene>
<evidence type="ECO:0000256" key="4">
    <source>
        <dbReference type="ARBA" id="ARBA00022982"/>
    </source>
</evidence>
<feature type="chain" id="PRO_5043048146" evidence="8">
    <location>
        <begin position="27"/>
        <end position="119"/>
    </location>
</feature>
<evidence type="ECO:0000313" key="12">
    <source>
        <dbReference type="Proteomes" id="UP000315377"/>
    </source>
</evidence>
<keyword evidence="2 6" id="KW-0349">Heme</keyword>
<accession>A0AAP9DU72</accession>
<dbReference type="Pfam" id="PF13442">
    <property type="entry name" value="Cytochrome_CBB3"/>
    <property type="match status" value="1"/>
</dbReference>
<dbReference type="EMBL" id="JAMDMM010000019">
    <property type="protein sequence ID" value="MCY9607330.1"/>
    <property type="molecule type" value="Genomic_DNA"/>
</dbReference>
<evidence type="ECO:0000256" key="7">
    <source>
        <dbReference type="PIRSR" id="PIRSR000025-2"/>
    </source>
</evidence>
<evidence type="ECO:0000256" key="8">
    <source>
        <dbReference type="SAM" id="SignalP"/>
    </source>
</evidence>
<feature type="domain" description="Cytochrome c" evidence="9">
    <location>
        <begin position="44"/>
        <end position="119"/>
    </location>
</feature>
<feature type="binding site" description="axial binding residue" evidence="7">
    <location>
        <position position="96"/>
    </location>
    <ligand>
        <name>heme c</name>
        <dbReference type="ChEBI" id="CHEBI:61717"/>
    </ligand>
    <ligandPart>
        <name>Fe</name>
        <dbReference type="ChEBI" id="CHEBI:18248"/>
    </ligandPart>
</feature>
<dbReference type="PROSITE" id="PS51007">
    <property type="entry name" value="CYTC"/>
    <property type="match status" value="1"/>
</dbReference>
<comment type="PTM">
    <text evidence="6">Binds 1 heme c group covalently per subunit.</text>
</comment>
<organism evidence="11 12">
    <name type="scientific">Paenibacillus thiaminolyticus</name>
    <name type="common">Bacillus thiaminolyticus</name>
    <dbReference type="NCBI Taxonomy" id="49283"/>
    <lineage>
        <taxon>Bacteria</taxon>
        <taxon>Bacillati</taxon>
        <taxon>Bacillota</taxon>
        <taxon>Bacilli</taxon>
        <taxon>Bacillales</taxon>
        <taxon>Paenibacillaceae</taxon>
        <taxon>Paenibacillus</taxon>
    </lineage>
</organism>
<feature type="binding site" description="covalent" evidence="6">
    <location>
        <position position="57"/>
    </location>
    <ligand>
        <name>heme c</name>
        <dbReference type="ChEBI" id="CHEBI:61717"/>
    </ligand>
</feature>
<keyword evidence="3 7" id="KW-0479">Metal-binding</keyword>
<keyword evidence="1" id="KW-0813">Transport</keyword>
<evidence type="ECO:0000256" key="3">
    <source>
        <dbReference type="ARBA" id="ARBA00022723"/>
    </source>
</evidence>
<name>A0AAP9DU72_PANTH</name>
<dbReference type="Proteomes" id="UP001209276">
    <property type="component" value="Unassembled WGS sequence"/>
</dbReference>
<dbReference type="PIRSF" id="PIRSF000025">
    <property type="entry name" value="Cytc_Bsub_c550"/>
    <property type="match status" value="1"/>
</dbReference>
<keyword evidence="4" id="KW-0249">Electron transport</keyword>
<evidence type="ECO:0000313" key="13">
    <source>
        <dbReference type="Proteomes" id="UP001209276"/>
    </source>
</evidence>
<evidence type="ECO:0000256" key="1">
    <source>
        <dbReference type="ARBA" id="ARBA00022448"/>
    </source>
</evidence>
<dbReference type="PANTHER" id="PTHR37823">
    <property type="entry name" value="CYTOCHROME C-553-LIKE"/>
    <property type="match status" value="1"/>
</dbReference>
<evidence type="ECO:0000259" key="9">
    <source>
        <dbReference type="PROSITE" id="PS51007"/>
    </source>
</evidence>
<dbReference type="GeneID" id="76996837"/>
<evidence type="ECO:0000256" key="6">
    <source>
        <dbReference type="PIRSR" id="PIRSR000025-1"/>
    </source>
</evidence>
<dbReference type="Gene3D" id="1.10.760.10">
    <property type="entry name" value="Cytochrome c-like domain"/>
    <property type="match status" value="1"/>
</dbReference>
<evidence type="ECO:0000256" key="2">
    <source>
        <dbReference type="ARBA" id="ARBA00022617"/>
    </source>
</evidence>
<dbReference type="InterPro" id="IPR012218">
    <property type="entry name" value="Cyt_c_BACSU-c550-type"/>
</dbReference>
<dbReference type="RefSeq" id="WP_087444562.1">
    <property type="nucleotide sequence ID" value="NZ_CABMNB010000047.1"/>
</dbReference>
<keyword evidence="8" id="KW-0732">Signal</keyword>
<reference evidence="11 12" key="1">
    <citation type="submission" date="2019-07" db="EMBL/GenBank/DDBJ databases">
        <title>Paenibacillus thiaminolyticus NRRL B-4156.</title>
        <authorList>
            <person name="Hehnly C."/>
            <person name="Zhang L."/>
        </authorList>
    </citation>
    <scope>NUCLEOTIDE SEQUENCE [LARGE SCALE GENOMIC DNA]</scope>
    <source>
        <strain evidence="11 12">NRRL B-4156</strain>
    </source>
</reference>
<reference evidence="10 13" key="2">
    <citation type="submission" date="2022-05" db="EMBL/GenBank/DDBJ databases">
        <title>Genome Sequencing of Bee-Associated Microbes.</title>
        <authorList>
            <person name="Dunlap C."/>
        </authorList>
    </citation>
    <scope>NUCLEOTIDE SEQUENCE [LARGE SCALE GENOMIC DNA]</scope>
    <source>
        <strain evidence="10 13">NRRL B-14613</strain>
    </source>
</reference>
<dbReference type="GO" id="GO:0020037">
    <property type="term" value="F:heme binding"/>
    <property type="evidence" value="ECO:0007669"/>
    <property type="project" value="InterPro"/>
</dbReference>
<dbReference type="PANTHER" id="PTHR37823:SF4">
    <property type="entry name" value="MENAQUINOL-CYTOCHROME C REDUCTASE CYTOCHROME B_C SUBUNIT"/>
    <property type="match status" value="1"/>
</dbReference>
<dbReference type="GO" id="GO:0016020">
    <property type="term" value="C:membrane"/>
    <property type="evidence" value="ECO:0007669"/>
    <property type="project" value="InterPro"/>
</dbReference>
<dbReference type="SUPFAM" id="SSF46626">
    <property type="entry name" value="Cytochrome c"/>
    <property type="match status" value="1"/>
</dbReference>
<proteinExistence type="predicted"/>
<feature type="binding site" description="axial binding residue" evidence="7">
    <location>
        <position position="61"/>
    </location>
    <ligand>
        <name>heme c</name>
        <dbReference type="ChEBI" id="CHEBI:61717"/>
    </ligand>
    <ligandPart>
        <name>Fe</name>
        <dbReference type="ChEBI" id="CHEBI:18248"/>
    </ligandPart>
</feature>
<keyword evidence="5 7" id="KW-0408">Iron</keyword>
<dbReference type="Proteomes" id="UP000315377">
    <property type="component" value="Chromosome"/>
</dbReference>